<feature type="compositionally biased region" description="Polar residues" evidence="1">
    <location>
        <begin position="293"/>
        <end position="305"/>
    </location>
</feature>
<name>A0A812S1H0_SYMPI</name>
<gene>
    <name evidence="2" type="ORF">SPIL2461_LOCUS11333</name>
</gene>
<proteinExistence type="predicted"/>
<feature type="compositionally biased region" description="Low complexity" evidence="1">
    <location>
        <begin position="414"/>
        <end position="430"/>
    </location>
</feature>
<reference evidence="2" key="1">
    <citation type="submission" date="2021-02" db="EMBL/GenBank/DDBJ databases">
        <authorList>
            <person name="Dougan E. K."/>
            <person name="Rhodes N."/>
            <person name="Thang M."/>
            <person name="Chan C."/>
        </authorList>
    </citation>
    <scope>NUCLEOTIDE SEQUENCE</scope>
</reference>
<feature type="compositionally biased region" description="Pro residues" evidence="1">
    <location>
        <begin position="518"/>
        <end position="536"/>
    </location>
</feature>
<feature type="non-terminal residue" evidence="2">
    <location>
        <position position="570"/>
    </location>
</feature>
<dbReference type="EMBL" id="CAJNIZ010022212">
    <property type="protein sequence ID" value="CAE7458777.1"/>
    <property type="molecule type" value="Genomic_DNA"/>
</dbReference>
<evidence type="ECO:0000256" key="1">
    <source>
        <dbReference type="SAM" id="MobiDB-lite"/>
    </source>
</evidence>
<feature type="compositionally biased region" description="Low complexity" evidence="1">
    <location>
        <begin position="260"/>
        <end position="274"/>
    </location>
</feature>
<evidence type="ECO:0000313" key="2">
    <source>
        <dbReference type="EMBL" id="CAE7458777.1"/>
    </source>
</evidence>
<accession>A0A812S1H0</accession>
<organism evidence="2 3">
    <name type="scientific">Symbiodinium pilosum</name>
    <name type="common">Dinoflagellate</name>
    <dbReference type="NCBI Taxonomy" id="2952"/>
    <lineage>
        <taxon>Eukaryota</taxon>
        <taxon>Sar</taxon>
        <taxon>Alveolata</taxon>
        <taxon>Dinophyceae</taxon>
        <taxon>Suessiales</taxon>
        <taxon>Symbiodiniaceae</taxon>
        <taxon>Symbiodinium</taxon>
    </lineage>
</organism>
<feature type="region of interest" description="Disordered" evidence="1">
    <location>
        <begin position="183"/>
        <end position="570"/>
    </location>
</feature>
<protein>
    <submittedName>
        <fullName evidence="2">Uncharacterized protein</fullName>
    </submittedName>
</protein>
<dbReference type="OrthoDB" id="430441at2759"/>
<feature type="compositionally biased region" description="Polar residues" evidence="1">
    <location>
        <begin position="475"/>
        <end position="484"/>
    </location>
</feature>
<feature type="compositionally biased region" description="Polar residues" evidence="1">
    <location>
        <begin position="275"/>
        <end position="285"/>
    </location>
</feature>
<dbReference type="AlphaFoldDB" id="A0A812S1H0"/>
<sequence length="570" mass="62370">MHLLRKVTSGAEKMAKMSAQTFKSQKYTFSNMLDTQVRILLEEDAEGMLQAAKEDLDTGIPVVGKRREEHARRIREQYRMIVETTRPFMEVSLLPEQFKTVNMRSPMVRLTVGICLPEGVLLIVMVKQKLTPSELAFTINSGYLRTPTAKKVRADSLEEAVISFGMPVGFAREVLLQEVTRSEELGLGPTPGATPRPSVPDVQAASRRTSQRPTDPAPSPADQEWNAMLQQAQTQRSAPKHGPGADSSSTADQEWEAFLQQQAQSQRSMRRPASGCNSGRPSSAADQEWAAMLQQQGRQPAQTPRSAADREWEALLKQQAPATPNAAPIAAPSTAACPQDEWDAFLQQELHKQRGSRMPQAEPAQVASAQSGVPGSGTDPRQFPTPSQPRRPCSAHHTSFARQPPPWQQGVNMAESQARAAASAPEAQTARHCHRSTGENPALNGQHGQHGQHGQQDPRHQSLPSRMPWQEVGTEPSSSPTLSPHTKWHRPSQPGPSQPWDWEARQRPPAATARPEPAEPPPLPAPAIPPPGPSPGVWPGTEPAEPAWPTACEARRPEPSGWHPRQSPSQ</sequence>
<evidence type="ECO:0000313" key="3">
    <source>
        <dbReference type="Proteomes" id="UP000649617"/>
    </source>
</evidence>
<dbReference type="Proteomes" id="UP000649617">
    <property type="component" value="Unassembled WGS sequence"/>
</dbReference>
<comment type="caution">
    <text evidence="2">The sequence shown here is derived from an EMBL/GenBank/DDBJ whole genome shotgun (WGS) entry which is preliminary data.</text>
</comment>
<feature type="compositionally biased region" description="Low complexity" evidence="1">
    <location>
        <begin position="445"/>
        <end position="455"/>
    </location>
</feature>
<keyword evidence="3" id="KW-1185">Reference proteome</keyword>
<feature type="compositionally biased region" description="Low complexity" evidence="1">
    <location>
        <begin position="320"/>
        <end position="338"/>
    </location>
</feature>
<feature type="compositionally biased region" description="Polar residues" evidence="1">
    <location>
        <begin position="228"/>
        <end position="237"/>
    </location>
</feature>